<feature type="transmembrane region" description="Helical" evidence="1">
    <location>
        <begin position="285"/>
        <end position="308"/>
    </location>
</feature>
<dbReference type="PANTHER" id="PTHR42208">
    <property type="entry name" value="HEAVY METAL TRANSPORTER-RELATED"/>
    <property type="match status" value="1"/>
</dbReference>
<dbReference type="InterPro" id="IPR036163">
    <property type="entry name" value="HMA_dom_sf"/>
</dbReference>
<evidence type="ECO:0000259" key="2">
    <source>
        <dbReference type="PROSITE" id="PS50846"/>
    </source>
</evidence>
<keyword evidence="1" id="KW-0472">Membrane</keyword>
<dbReference type="PROSITE" id="PS50846">
    <property type="entry name" value="HMA_2"/>
    <property type="match status" value="1"/>
</dbReference>
<name>A0A7X9HI64_UNCKA</name>
<dbReference type="InterPro" id="IPR008972">
    <property type="entry name" value="Cupredoxin"/>
</dbReference>
<comment type="caution">
    <text evidence="3">The sequence shown here is derived from an EMBL/GenBank/DDBJ whole genome shotgun (WGS) entry which is preliminary data.</text>
</comment>
<dbReference type="EMBL" id="JAAZNL010000046">
    <property type="protein sequence ID" value="NMB70284.1"/>
    <property type="molecule type" value="Genomic_DNA"/>
</dbReference>
<feature type="transmembrane region" description="Helical" evidence="1">
    <location>
        <begin position="253"/>
        <end position="273"/>
    </location>
</feature>
<evidence type="ECO:0000313" key="3">
    <source>
        <dbReference type="EMBL" id="NMB70284.1"/>
    </source>
</evidence>
<feature type="domain" description="HMA" evidence="2">
    <location>
        <begin position="4"/>
        <end position="69"/>
    </location>
</feature>
<dbReference type="Gene3D" id="2.60.40.420">
    <property type="entry name" value="Cupredoxins - blue copper proteins"/>
    <property type="match status" value="1"/>
</dbReference>
<dbReference type="AlphaFoldDB" id="A0A7X9HI64"/>
<organism evidence="3 4">
    <name type="scientific">candidate division WWE3 bacterium</name>
    <dbReference type="NCBI Taxonomy" id="2053526"/>
    <lineage>
        <taxon>Bacteria</taxon>
        <taxon>Katanobacteria</taxon>
    </lineage>
</organism>
<feature type="transmembrane region" description="Helical" evidence="1">
    <location>
        <begin position="315"/>
        <end position="336"/>
    </location>
</feature>
<feature type="transmembrane region" description="Helical" evidence="1">
    <location>
        <begin position="120"/>
        <end position="145"/>
    </location>
</feature>
<dbReference type="CDD" id="cd00371">
    <property type="entry name" value="HMA"/>
    <property type="match status" value="1"/>
</dbReference>
<evidence type="ECO:0000313" key="4">
    <source>
        <dbReference type="Proteomes" id="UP000526033"/>
    </source>
</evidence>
<proteinExistence type="predicted"/>
<dbReference type="PANTHER" id="PTHR42208:SF1">
    <property type="entry name" value="HEAVY METAL TRANSPORTER"/>
    <property type="match status" value="1"/>
</dbReference>
<keyword evidence="1" id="KW-1133">Transmembrane helix</keyword>
<dbReference type="Pfam" id="PF00403">
    <property type="entry name" value="HMA"/>
    <property type="match status" value="1"/>
</dbReference>
<dbReference type="Pfam" id="PF13386">
    <property type="entry name" value="DsbD_2"/>
    <property type="match status" value="1"/>
</dbReference>
<dbReference type="Proteomes" id="UP000526033">
    <property type="component" value="Unassembled WGS sequence"/>
</dbReference>
<feature type="transmembrane region" description="Helical" evidence="1">
    <location>
        <begin position="82"/>
        <end position="100"/>
    </location>
</feature>
<feature type="transmembrane region" description="Helical" evidence="1">
    <location>
        <begin position="166"/>
        <end position="186"/>
    </location>
</feature>
<dbReference type="SUPFAM" id="SSF55008">
    <property type="entry name" value="HMA, heavy metal-associated domain"/>
    <property type="match status" value="1"/>
</dbReference>
<dbReference type="Pfam" id="PF13473">
    <property type="entry name" value="Cupredoxin_1"/>
    <property type="match status" value="1"/>
</dbReference>
<protein>
    <recommendedName>
        <fullName evidence="2">HMA domain-containing protein</fullName>
    </recommendedName>
</protein>
<dbReference type="InterPro" id="IPR006121">
    <property type="entry name" value="HMA_dom"/>
</dbReference>
<reference evidence="3 4" key="1">
    <citation type="journal article" date="2020" name="Biotechnol. Biofuels">
        <title>New insights from the biogas microbiome by comprehensive genome-resolved metagenomics of nearly 1600 species originating from multiple anaerobic digesters.</title>
        <authorList>
            <person name="Campanaro S."/>
            <person name="Treu L."/>
            <person name="Rodriguez-R L.M."/>
            <person name="Kovalovszki A."/>
            <person name="Ziels R.M."/>
            <person name="Maus I."/>
            <person name="Zhu X."/>
            <person name="Kougias P.G."/>
            <person name="Basile A."/>
            <person name="Luo G."/>
            <person name="Schluter A."/>
            <person name="Konstantinidis K.T."/>
            <person name="Angelidaki I."/>
        </authorList>
    </citation>
    <scope>NUCLEOTIDE SEQUENCE [LARGE SCALE GENOMIC DNA]</scope>
    <source>
        <strain evidence="3">AS27yjCOA_165</strain>
    </source>
</reference>
<feature type="transmembrane region" description="Helical" evidence="1">
    <location>
        <begin position="192"/>
        <end position="219"/>
    </location>
</feature>
<evidence type="ECO:0000256" key="1">
    <source>
        <dbReference type="SAM" id="Phobius"/>
    </source>
</evidence>
<dbReference type="GO" id="GO:0046872">
    <property type="term" value="F:metal ion binding"/>
    <property type="evidence" value="ECO:0007669"/>
    <property type="project" value="InterPro"/>
</dbReference>
<dbReference type="InterPro" id="IPR028096">
    <property type="entry name" value="EfeO_Cupredoxin"/>
</dbReference>
<gene>
    <name evidence="3" type="ORF">GYA27_03735</name>
</gene>
<accession>A0A7X9HI64</accession>
<dbReference type="SUPFAM" id="SSF49503">
    <property type="entry name" value="Cupredoxins"/>
    <property type="match status" value="1"/>
</dbReference>
<dbReference type="Gene3D" id="3.30.70.100">
    <property type="match status" value="1"/>
</dbReference>
<sequence>MPDSTKTISIKGMHCRSCEILVEESLLQIPGVTQAKVSEKKGTAEVLYSGEISDDTFENAVTSCGYTIGKDNKSWFSKDLNVYYDLMKATLVFVILYFVAKNFGLFKLAANTSNNLSSIPVVFLVGLTAGVSTCMALVGGLVLSVSAKYAESHPHATPQQKFMPHIIFNAGRIIFFTLLGGLIGYFGSLLQLGSASIGTLTILVGMVMLLMGLQIIGVFPKLEQIRFTLPKEIYKLLRIDAKKQENYRNSGPFLLGGLSFFVPCGFTQAMQLYAVSSGSVTTGAITMGVFALGTSPGLLGIGGLTAVIKGRIADTFFKFVGLTVVSLAVFNISNGLNLTGINIPSMPKISAPKTTPIPENKNVSIENGFQVINMTQSAYGYTPKSFTIKKDIPVKWVINSTDSNTCASSIFSSQLGIRKSLKAGENVITFTPTTLGTIKFSCSMGMYTGYFTVVDSI</sequence>
<dbReference type="InterPro" id="IPR039447">
    <property type="entry name" value="UreH-like_TM_dom"/>
</dbReference>
<keyword evidence="1" id="KW-0812">Transmembrane</keyword>